<sequence length="396" mass="43124">MGKWHEYGQLEAYQLGTPDTPSAYATINNPNSLAHIVGVLQDPAYLPPSDAFCVNFTVPEVIAAWEPAVSLGSVRKVLGYDDANSKRVQTRHTTEPEAAGSKNASEVRQGGNAHIGLEVLDTTGSGRPETMEGIDLDAFSGSTSSTQHSILQPAQKRRRFEPLTWRQVTTSRDEATTAAESTPATRDISDSQQDKRRDKHARGTIAEATSANLSSSAANSDQDVRLTQGNDGVAFNQPDQCDEGNVTEAVGVDMLALINVATEPSPHLLSPTQVRGAIAGDQPVEPMTPPSAVMTEYWQTGDWDLFCQMVSQFMDISSGTGEEDWEKLSVPVLSEDMWLVILQWLVPCAALVPREGTSKPVSGPSLTHTRTHLNTISQPILNQSFCHRDIFRYHQI</sequence>
<dbReference type="EMBL" id="ML986496">
    <property type="protein sequence ID" value="KAF2275574.1"/>
    <property type="molecule type" value="Genomic_DNA"/>
</dbReference>
<gene>
    <name evidence="2" type="ORF">EI97DRAFT_467749</name>
</gene>
<accession>A0A6A6JH92</accession>
<feature type="region of interest" description="Disordered" evidence="1">
    <location>
        <begin position="85"/>
        <end position="220"/>
    </location>
</feature>
<dbReference type="AlphaFoldDB" id="A0A6A6JH92"/>
<proteinExistence type="predicted"/>
<feature type="compositionally biased region" description="Low complexity" evidence="1">
    <location>
        <begin position="176"/>
        <end position="185"/>
    </location>
</feature>
<evidence type="ECO:0000256" key="1">
    <source>
        <dbReference type="SAM" id="MobiDB-lite"/>
    </source>
</evidence>
<dbReference type="GeneID" id="54554793"/>
<feature type="compositionally biased region" description="Basic and acidic residues" evidence="1">
    <location>
        <begin position="187"/>
        <end position="196"/>
    </location>
</feature>
<evidence type="ECO:0000313" key="2">
    <source>
        <dbReference type="EMBL" id="KAF2275574.1"/>
    </source>
</evidence>
<feature type="compositionally biased region" description="Low complexity" evidence="1">
    <location>
        <begin position="206"/>
        <end position="220"/>
    </location>
</feature>
<evidence type="ECO:0000313" key="3">
    <source>
        <dbReference type="Proteomes" id="UP000800097"/>
    </source>
</evidence>
<organism evidence="2 3">
    <name type="scientific">Westerdykella ornata</name>
    <dbReference type="NCBI Taxonomy" id="318751"/>
    <lineage>
        <taxon>Eukaryota</taxon>
        <taxon>Fungi</taxon>
        <taxon>Dikarya</taxon>
        <taxon>Ascomycota</taxon>
        <taxon>Pezizomycotina</taxon>
        <taxon>Dothideomycetes</taxon>
        <taxon>Pleosporomycetidae</taxon>
        <taxon>Pleosporales</taxon>
        <taxon>Sporormiaceae</taxon>
        <taxon>Westerdykella</taxon>
    </lineage>
</organism>
<dbReference type="OrthoDB" id="10672006at2759"/>
<feature type="compositionally biased region" description="Polar residues" evidence="1">
    <location>
        <begin position="140"/>
        <end position="152"/>
    </location>
</feature>
<name>A0A6A6JH92_WESOR</name>
<protein>
    <submittedName>
        <fullName evidence="2">Uncharacterized protein</fullName>
    </submittedName>
</protein>
<dbReference type="Proteomes" id="UP000800097">
    <property type="component" value="Unassembled WGS sequence"/>
</dbReference>
<dbReference type="RefSeq" id="XP_033653113.1">
    <property type="nucleotide sequence ID" value="XM_033801618.1"/>
</dbReference>
<reference evidence="2" key="1">
    <citation type="journal article" date="2020" name="Stud. Mycol.">
        <title>101 Dothideomycetes genomes: a test case for predicting lifestyles and emergence of pathogens.</title>
        <authorList>
            <person name="Haridas S."/>
            <person name="Albert R."/>
            <person name="Binder M."/>
            <person name="Bloem J."/>
            <person name="Labutti K."/>
            <person name="Salamov A."/>
            <person name="Andreopoulos B."/>
            <person name="Baker S."/>
            <person name="Barry K."/>
            <person name="Bills G."/>
            <person name="Bluhm B."/>
            <person name="Cannon C."/>
            <person name="Castanera R."/>
            <person name="Culley D."/>
            <person name="Daum C."/>
            <person name="Ezra D."/>
            <person name="Gonzalez J."/>
            <person name="Henrissat B."/>
            <person name="Kuo A."/>
            <person name="Liang C."/>
            <person name="Lipzen A."/>
            <person name="Lutzoni F."/>
            <person name="Magnuson J."/>
            <person name="Mondo S."/>
            <person name="Nolan M."/>
            <person name="Ohm R."/>
            <person name="Pangilinan J."/>
            <person name="Park H.-J."/>
            <person name="Ramirez L."/>
            <person name="Alfaro M."/>
            <person name="Sun H."/>
            <person name="Tritt A."/>
            <person name="Yoshinaga Y."/>
            <person name="Zwiers L.-H."/>
            <person name="Turgeon B."/>
            <person name="Goodwin S."/>
            <person name="Spatafora J."/>
            <person name="Crous P."/>
            <person name="Grigoriev I."/>
        </authorList>
    </citation>
    <scope>NUCLEOTIDE SEQUENCE</scope>
    <source>
        <strain evidence="2">CBS 379.55</strain>
    </source>
</reference>
<keyword evidence="3" id="KW-1185">Reference proteome</keyword>